<accession>A0A163KW94</accession>
<keyword evidence="2" id="KW-1185">Reference proteome</keyword>
<evidence type="ECO:0000313" key="1">
    <source>
        <dbReference type="EMBL" id="SAM00930.1"/>
    </source>
</evidence>
<sequence length="108" mass="11633">MDVPGEDKTERGLLGGSFVGSKECDTTADSLAAFKKENDDELLVDVQLEISDEKTLALSDPFFLGYTFADGEQSCRWRDMKNCGSDCGAAWAVAVEVNAWLASTNAVS</sequence>
<dbReference type="InParanoid" id="A0A163KW94"/>
<gene>
    <name evidence="1" type="primary">ABSGL_06666.1 scaffold 8661</name>
</gene>
<protein>
    <submittedName>
        <fullName evidence="1">Uncharacterized protein</fullName>
    </submittedName>
</protein>
<proteinExistence type="predicted"/>
<evidence type="ECO:0000313" key="2">
    <source>
        <dbReference type="Proteomes" id="UP000078561"/>
    </source>
</evidence>
<organism evidence="1">
    <name type="scientific">Absidia glauca</name>
    <name type="common">Pin mould</name>
    <dbReference type="NCBI Taxonomy" id="4829"/>
    <lineage>
        <taxon>Eukaryota</taxon>
        <taxon>Fungi</taxon>
        <taxon>Fungi incertae sedis</taxon>
        <taxon>Mucoromycota</taxon>
        <taxon>Mucoromycotina</taxon>
        <taxon>Mucoromycetes</taxon>
        <taxon>Mucorales</taxon>
        <taxon>Cunninghamellaceae</taxon>
        <taxon>Absidia</taxon>
    </lineage>
</organism>
<reference evidence="1" key="1">
    <citation type="submission" date="2016-04" db="EMBL/GenBank/DDBJ databases">
        <authorList>
            <person name="Evans L.H."/>
            <person name="Alamgir A."/>
            <person name="Owens N."/>
            <person name="Weber N.D."/>
            <person name="Virtaneva K."/>
            <person name="Barbian K."/>
            <person name="Babar A."/>
            <person name="Rosenke K."/>
        </authorList>
    </citation>
    <scope>NUCLEOTIDE SEQUENCE [LARGE SCALE GENOMIC DNA]</scope>
    <source>
        <strain evidence="1">CBS 101.48</strain>
    </source>
</reference>
<dbReference type="EMBL" id="LT553497">
    <property type="protein sequence ID" value="SAM00930.1"/>
    <property type="molecule type" value="Genomic_DNA"/>
</dbReference>
<dbReference type="Proteomes" id="UP000078561">
    <property type="component" value="Unassembled WGS sequence"/>
</dbReference>
<dbReference type="AlphaFoldDB" id="A0A163KW94"/>
<name>A0A163KW94_ABSGL</name>